<reference evidence="2 3" key="1">
    <citation type="submission" date="2017-03" db="EMBL/GenBank/DDBJ databases">
        <title>Genome sequence of Clostridium hungatei DSM 14427.</title>
        <authorList>
            <person name="Poehlein A."/>
            <person name="Daniel R."/>
        </authorList>
    </citation>
    <scope>NUCLEOTIDE SEQUENCE [LARGE SCALE GENOMIC DNA]</scope>
    <source>
        <strain evidence="2 3">DSM 14427</strain>
    </source>
</reference>
<dbReference type="CDD" id="cd00562">
    <property type="entry name" value="NifX_NifB"/>
    <property type="match status" value="1"/>
</dbReference>
<dbReference type="PANTHER" id="PTHR33937">
    <property type="entry name" value="IRON-MOLYBDENUM PROTEIN-RELATED-RELATED"/>
    <property type="match status" value="1"/>
</dbReference>
<dbReference type="InterPro" id="IPR003731">
    <property type="entry name" value="Di-Nase_FeMo-co_biosynth"/>
</dbReference>
<keyword evidence="3" id="KW-1185">Reference proteome</keyword>
<evidence type="ECO:0000313" key="3">
    <source>
        <dbReference type="Proteomes" id="UP000191554"/>
    </source>
</evidence>
<dbReference type="SUPFAM" id="SSF53146">
    <property type="entry name" value="Nitrogenase accessory factor-like"/>
    <property type="match status" value="1"/>
</dbReference>
<dbReference type="InterPro" id="IPR051840">
    <property type="entry name" value="NifX/NifY_domain"/>
</dbReference>
<gene>
    <name evidence="2" type="ORF">CLHUN_36360</name>
</gene>
<feature type="domain" description="Dinitrogenase iron-molybdenum cofactor biosynthesis" evidence="1">
    <location>
        <begin position="11"/>
        <end position="102"/>
    </location>
</feature>
<evidence type="ECO:0000259" key="1">
    <source>
        <dbReference type="Pfam" id="PF02579"/>
    </source>
</evidence>
<dbReference type="Gene3D" id="3.30.420.130">
    <property type="entry name" value="Dinitrogenase iron-molybdenum cofactor biosynthesis domain"/>
    <property type="match status" value="1"/>
</dbReference>
<comment type="caution">
    <text evidence="2">The sequence shown here is derived from an EMBL/GenBank/DDBJ whole genome shotgun (WGS) entry which is preliminary data.</text>
</comment>
<dbReference type="EMBL" id="MZGX01000028">
    <property type="protein sequence ID" value="OPX42511.1"/>
    <property type="molecule type" value="Genomic_DNA"/>
</dbReference>
<dbReference type="InterPro" id="IPR036105">
    <property type="entry name" value="DiNase_FeMo-co_biosyn_sf"/>
</dbReference>
<name>A0A1V4SGZ1_RUMHU</name>
<dbReference type="PANTHER" id="PTHR33937:SF2">
    <property type="entry name" value="DINITROGENASE IRON-MOLYBDENUM COFACTOR BIOSYNTHESIS DOMAIN-CONTAINING PROTEIN"/>
    <property type="match status" value="1"/>
</dbReference>
<dbReference type="Pfam" id="PF02579">
    <property type="entry name" value="Nitro_FeMo-Co"/>
    <property type="match status" value="1"/>
</dbReference>
<evidence type="ECO:0000313" key="2">
    <source>
        <dbReference type="EMBL" id="OPX42511.1"/>
    </source>
</evidence>
<dbReference type="AlphaFoldDB" id="A0A1V4SGZ1"/>
<dbReference type="Proteomes" id="UP000191554">
    <property type="component" value="Unassembled WGS sequence"/>
</dbReference>
<dbReference type="RefSeq" id="WP_080066044.1">
    <property type="nucleotide sequence ID" value="NZ_MZGX01000028.1"/>
</dbReference>
<dbReference type="STRING" id="48256.CLHUN_36360"/>
<sequence length="110" mass="12404">MSQRIAIASSDGKNIDLHFARATSFYIYEIDQKAFKFIEIRKPSAANSHDESEFARTLKLIEDCSSIIVNRIGRGALAFIQAKGIRIFEASYPIDVVLKKLIDKKIIQEG</sequence>
<protein>
    <submittedName>
        <fullName evidence="2">Dinitrogenase iron-molybdenum cofactor</fullName>
    </submittedName>
</protein>
<proteinExistence type="predicted"/>
<organism evidence="2 3">
    <name type="scientific">Ruminiclostridium hungatei</name>
    <name type="common">Clostridium hungatei</name>
    <dbReference type="NCBI Taxonomy" id="48256"/>
    <lineage>
        <taxon>Bacteria</taxon>
        <taxon>Bacillati</taxon>
        <taxon>Bacillota</taxon>
        <taxon>Clostridia</taxon>
        <taxon>Eubacteriales</taxon>
        <taxon>Oscillospiraceae</taxon>
        <taxon>Ruminiclostridium</taxon>
    </lineage>
</organism>
<accession>A0A1V4SGZ1</accession>
<dbReference type="OrthoDB" id="280278at2"/>